<comment type="subcellular location">
    <subcellularLocation>
        <location evidence="1">Cell membrane</location>
        <topology evidence="1">Multi-pass membrane protein</topology>
    </subcellularLocation>
</comment>
<dbReference type="PANTHER" id="PTHR30489">
    <property type="entry name" value="LIPOPROTEIN-RELEASING SYSTEM TRANSMEMBRANE PROTEIN LOLE"/>
    <property type="match status" value="1"/>
</dbReference>
<evidence type="ECO:0000259" key="10">
    <source>
        <dbReference type="Pfam" id="PF12704"/>
    </source>
</evidence>
<comment type="similarity">
    <text evidence="2">Belongs to the ABC-4 integral membrane protein family. LolC/E subfamily.</text>
</comment>
<accession>A0A4Q7VV68</accession>
<dbReference type="InterPro" id="IPR011925">
    <property type="entry name" value="LolCE_TM"/>
</dbReference>
<feature type="transmembrane region" description="Helical" evidence="8">
    <location>
        <begin position="29"/>
        <end position="55"/>
    </location>
</feature>
<evidence type="ECO:0000256" key="4">
    <source>
        <dbReference type="ARBA" id="ARBA00022475"/>
    </source>
</evidence>
<evidence type="ECO:0000313" key="12">
    <source>
        <dbReference type="Proteomes" id="UP000293398"/>
    </source>
</evidence>
<dbReference type="GO" id="GO:0044874">
    <property type="term" value="P:lipoprotein localization to outer membrane"/>
    <property type="evidence" value="ECO:0007669"/>
    <property type="project" value="TreeGrafter"/>
</dbReference>
<gene>
    <name evidence="11" type="ORF">EV681_2007</name>
</gene>
<keyword evidence="4" id="KW-1003">Cell membrane</keyword>
<reference evidence="11 12" key="1">
    <citation type="submission" date="2019-02" db="EMBL/GenBank/DDBJ databases">
        <title>Genomic Encyclopedia of Type Strains, Phase IV (KMG-IV): sequencing the most valuable type-strain genomes for metagenomic binning, comparative biology and taxonomic classification.</title>
        <authorList>
            <person name="Goeker M."/>
        </authorList>
    </citation>
    <scope>NUCLEOTIDE SEQUENCE [LARGE SCALE GENOMIC DNA]</scope>
    <source>
        <strain evidence="11 12">DSM 23814</strain>
    </source>
</reference>
<keyword evidence="12" id="KW-1185">Reference proteome</keyword>
<dbReference type="GO" id="GO:0098797">
    <property type="term" value="C:plasma membrane protein complex"/>
    <property type="evidence" value="ECO:0007669"/>
    <property type="project" value="TreeGrafter"/>
</dbReference>
<evidence type="ECO:0000259" key="9">
    <source>
        <dbReference type="Pfam" id="PF02687"/>
    </source>
</evidence>
<feature type="domain" description="MacB-like periplasmic core" evidence="10">
    <location>
        <begin position="36"/>
        <end position="254"/>
    </location>
</feature>
<feature type="transmembrane region" description="Helical" evidence="8">
    <location>
        <begin position="391"/>
        <end position="408"/>
    </location>
</feature>
<dbReference type="InterPro" id="IPR003838">
    <property type="entry name" value="ABC3_permease_C"/>
</dbReference>
<organism evidence="11 12">
    <name type="scientific">Advenella incenata</name>
    <dbReference type="NCBI Taxonomy" id="267800"/>
    <lineage>
        <taxon>Bacteria</taxon>
        <taxon>Pseudomonadati</taxon>
        <taxon>Pseudomonadota</taxon>
        <taxon>Betaproteobacteria</taxon>
        <taxon>Burkholderiales</taxon>
        <taxon>Alcaligenaceae</taxon>
    </lineage>
</organism>
<feature type="transmembrane region" description="Helical" evidence="8">
    <location>
        <begin position="284"/>
        <end position="306"/>
    </location>
</feature>
<feature type="transmembrane region" description="Helical" evidence="8">
    <location>
        <begin position="366"/>
        <end position="385"/>
    </location>
</feature>
<dbReference type="InterPro" id="IPR051447">
    <property type="entry name" value="Lipoprotein-release_system"/>
</dbReference>
<sequence length="425" mass="46122">MKIPFELWIGARYAGLTRTRGRGRKGDRFVSFIAGTSMVGIALGVAALIIVLSVMNGFQVDVRDRMLSVLPHIQLVVPNEDPVAVTDNWQKLAEQAKQNPQVEGASAFVAAGGMLARGDVLKGVEIRGIDPKNEGNVSELPQQMINGSLDSLEPGSFRLVIGSNLAQYMGVTVGDTLLLMTPQGSINPSGFSPRMRQFTVSGIFSSGHYEYDSNMAFIAVKDAAVLFRDVGSAGVRLKIQDMINAPEVATQLTNSLPPGVVARDWTMDNRTWFAAVKTEKRMMFLILVLIVAVAAFNLLSSLVMAVKDKQSDIAILRTLGVSPFQIGKIFLVQGSLIGFIGTFLGVLCGCLVAYNIDVVIPFIERLFGIHFLDPSIYFVSTLPSHPEVDDIGLIGITSLVLSLLATIYPSWRASRLQPAEVLRHD</sequence>
<dbReference type="PANTHER" id="PTHR30489:SF0">
    <property type="entry name" value="LIPOPROTEIN-RELEASING SYSTEM TRANSMEMBRANE PROTEIN LOLE"/>
    <property type="match status" value="1"/>
</dbReference>
<keyword evidence="5 8" id="KW-0812">Transmembrane</keyword>
<dbReference type="GO" id="GO:0042953">
    <property type="term" value="P:lipoprotein transport"/>
    <property type="evidence" value="ECO:0007669"/>
    <property type="project" value="InterPro"/>
</dbReference>
<keyword evidence="3" id="KW-0813">Transport</keyword>
<proteinExistence type="inferred from homology"/>
<dbReference type="EMBL" id="SHKO01000001">
    <property type="protein sequence ID" value="RZU00199.1"/>
    <property type="molecule type" value="Genomic_DNA"/>
</dbReference>
<keyword evidence="7 8" id="KW-0472">Membrane</keyword>
<evidence type="ECO:0000313" key="11">
    <source>
        <dbReference type="EMBL" id="RZU00199.1"/>
    </source>
</evidence>
<keyword evidence="11" id="KW-0449">Lipoprotein</keyword>
<protein>
    <submittedName>
        <fullName evidence="11">Lipoprotein-releasing system permease protein</fullName>
    </submittedName>
</protein>
<feature type="domain" description="ABC3 transporter permease C-terminal" evidence="9">
    <location>
        <begin position="285"/>
        <end position="418"/>
    </location>
</feature>
<evidence type="ECO:0000256" key="2">
    <source>
        <dbReference type="ARBA" id="ARBA00005236"/>
    </source>
</evidence>
<dbReference type="Pfam" id="PF12704">
    <property type="entry name" value="MacB_PCD"/>
    <property type="match status" value="1"/>
</dbReference>
<dbReference type="Pfam" id="PF02687">
    <property type="entry name" value="FtsX"/>
    <property type="match status" value="1"/>
</dbReference>
<dbReference type="AlphaFoldDB" id="A0A4Q7VV68"/>
<evidence type="ECO:0000256" key="1">
    <source>
        <dbReference type="ARBA" id="ARBA00004651"/>
    </source>
</evidence>
<dbReference type="NCBIfam" id="TIGR02212">
    <property type="entry name" value="lolCE"/>
    <property type="match status" value="1"/>
</dbReference>
<comment type="caution">
    <text evidence="11">The sequence shown here is derived from an EMBL/GenBank/DDBJ whole genome shotgun (WGS) entry which is preliminary data.</text>
</comment>
<evidence type="ECO:0000256" key="6">
    <source>
        <dbReference type="ARBA" id="ARBA00022989"/>
    </source>
</evidence>
<evidence type="ECO:0000256" key="7">
    <source>
        <dbReference type="ARBA" id="ARBA00023136"/>
    </source>
</evidence>
<dbReference type="InterPro" id="IPR025857">
    <property type="entry name" value="MacB_PCD"/>
</dbReference>
<dbReference type="Proteomes" id="UP000293398">
    <property type="component" value="Unassembled WGS sequence"/>
</dbReference>
<evidence type="ECO:0000256" key="8">
    <source>
        <dbReference type="SAM" id="Phobius"/>
    </source>
</evidence>
<feature type="transmembrane region" description="Helical" evidence="8">
    <location>
        <begin position="326"/>
        <end position="354"/>
    </location>
</feature>
<evidence type="ECO:0000256" key="5">
    <source>
        <dbReference type="ARBA" id="ARBA00022692"/>
    </source>
</evidence>
<evidence type="ECO:0000256" key="3">
    <source>
        <dbReference type="ARBA" id="ARBA00022448"/>
    </source>
</evidence>
<keyword evidence="6 8" id="KW-1133">Transmembrane helix</keyword>
<name>A0A4Q7VV68_9BURK</name>